<evidence type="ECO:0000256" key="5">
    <source>
        <dbReference type="RuleBase" id="RU363032"/>
    </source>
</evidence>
<comment type="similarity">
    <text evidence="5">Belongs to the binding-protein-dependent transport system permease family.</text>
</comment>
<evidence type="ECO:0000313" key="8">
    <source>
        <dbReference type="Proteomes" id="UP000632377"/>
    </source>
</evidence>
<keyword evidence="4 5" id="KW-0472">Membrane</keyword>
<dbReference type="InterPro" id="IPR000515">
    <property type="entry name" value="MetI-like"/>
</dbReference>
<comment type="subcellular location">
    <subcellularLocation>
        <location evidence="5">Cell membrane</location>
        <topology evidence="5">Multi-pass membrane protein</topology>
    </subcellularLocation>
    <subcellularLocation>
        <location evidence="1">Membrane</location>
        <topology evidence="1">Multi-pass membrane protein</topology>
    </subcellularLocation>
</comment>
<dbReference type="EMBL" id="JAESWC010000002">
    <property type="protein sequence ID" value="MBL4935879.1"/>
    <property type="molecule type" value="Genomic_DNA"/>
</dbReference>
<keyword evidence="3 5" id="KW-1133">Transmembrane helix</keyword>
<dbReference type="PANTHER" id="PTHR43376:SF1">
    <property type="entry name" value="OLIGOPEPTIDE TRANSPORT SYSTEM PERMEASE PROTEIN"/>
    <property type="match status" value="1"/>
</dbReference>
<organism evidence="7 8">
    <name type="scientific">Clostridium rhizosphaerae</name>
    <dbReference type="NCBI Taxonomy" id="2803861"/>
    <lineage>
        <taxon>Bacteria</taxon>
        <taxon>Bacillati</taxon>
        <taxon>Bacillota</taxon>
        <taxon>Clostridia</taxon>
        <taxon>Eubacteriales</taxon>
        <taxon>Clostridiaceae</taxon>
        <taxon>Clostridium</taxon>
    </lineage>
</organism>
<comment type="caution">
    <text evidence="7">The sequence shown here is derived from an EMBL/GenBank/DDBJ whole genome shotgun (WGS) entry which is preliminary data.</text>
</comment>
<dbReference type="Gene3D" id="1.10.3720.10">
    <property type="entry name" value="MetI-like"/>
    <property type="match status" value="1"/>
</dbReference>
<dbReference type="PANTHER" id="PTHR43376">
    <property type="entry name" value="OLIGOPEPTIDE TRANSPORT SYSTEM PERMEASE PROTEIN"/>
    <property type="match status" value="1"/>
</dbReference>
<dbReference type="RefSeq" id="WP_202748468.1">
    <property type="nucleotide sequence ID" value="NZ_JAESWC010000002.1"/>
</dbReference>
<evidence type="ECO:0000256" key="4">
    <source>
        <dbReference type="ARBA" id="ARBA00023136"/>
    </source>
</evidence>
<evidence type="ECO:0000256" key="3">
    <source>
        <dbReference type="ARBA" id="ARBA00022989"/>
    </source>
</evidence>
<protein>
    <submittedName>
        <fullName evidence="7">ABC transporter permease</fullName>
    </submittedName>
</protein>
<dbReference type="PROSITE" id="PS50928">
    <property type="entry name" value="ABC_TM1"/>
    <property type="match status" value="1"/>
</dbReference>
<keyword evidence="5" id="KW-0813">Transport</keyword>
<feature type="transmembrane region" description="Helical" evidence="5">
    <location>
        <begin position="195"/>
        <end position="216"/>
    </location>
</feature>
<dbReference type="InterPro" id="IPR035906">
    <property type="entry name" value="MetI-like_sf"/>
</dbReference>
<feature type="domain" description="ABC transmembrane type-1" evidence="6">
    <location>
        <begin position="105"/>
        <end position="322"/>
    </location>
</feature>
<evidence type="ECO:0000256" key="2">
    <source>
        <dbReference type="ARBA" id="ARBA00022692"/>
    </source>
</evidence>
<dbReference type="Proteomes" id="UP000632377">
    <property type="component" value="Unassembled WGS sequence"/>
</dbReference>
<proteinExistence type="inferred from homology"/>
<reference evidence="7 8" key="1">
    <citation type="submission" date="2021-01" db="EMBL/GenBank/DDBJ databases">
        <title>Genome public.</title>
        <authorList>
            <person name="Liu C."/>
            <person name="Sun Q."/>
        </authorList>
    </citation>
    <scope>NUCLEOTIDE SEQUENCE [LARGE SCALE GENOMIC DNA]</scope>
    <source>
        <strain evidence="7 8">YIM B02515</strain>
    </source>
</reference>
<gene>
    <name evidence="7" type="ORF">JK636_08910</name>
</gene>
<sequence>MSLRGLLKKLGISLVTIFVSMSLTFFMLRLTPGNAFDKWAQDLAKKQGVSYEEARALVTSMSNYDPNEKLLHQFTRYVNGLIHGNFGASMYNETLTVQSILEKALPWTIFILTISLLISFIVGVNLGIIMAWKRKSILNPIISFYAIISNAIPNFLVAIALIIIFSFKLKWFPMRGAYDSSRAAPGFNIKFILDVLHHAILPIATYVLTTLGGWALTMKGSAVSVLGEDYITAAWVRGVPENRIMKYYIKKNAMLPLVTSLAISFGYMMGGSALIENQFNYPGLGFYMAQAAGKRDYTIMQGLLLITSVTVIIANFIADIIYAKLDPRVKLED</sequence>
<name>A0ABS1T956_9CLOT</name>
<feature type="transmembrane region" description="Helical" evidence="5">
    <location>
        <begin position="253"/>
        <end position="275"/>
    </location>
</feature>
<dbReference type="SUPFAM" id="SSF161098">
    <property type="entry name" value="MetI-like"/>
    <property type="match status" value="1"/>
</dbReference>
<evidence type="ECO:0000256" key="1">
    <source>
        <dbReference type="ARBA" id="ARBA00004141"/>
    </source>
</evidence>
<feature type="transmembrane region" description="Helical" evidence="5">
    <location>
        <begin position="12"/>
        <end position="30"/>
    </location>
</feature>
<dbReference type="CDD" id="cd06261">
    <property type="entry name" value="TM_PBP2"/>
    <property type="match status" value="1"/>
</dbReference>
<feature type="transmembrane region" description="Helical" evidence="5">
    <location>
        <begin position="107"/>
        <end position="132"/>
    </location>
</feature>
<evidence type="ECO:0000313" key="7">
    <source>
        <dbReference type="EMBL" id="MBL4935879.1"/>
    </source>
</evidence>
<dbReference type="Pfam" id="PF00528">
    <property type="entry name" value="BPD_transp_1"/>
    <property type="match status" value="1"/>
</dbReference>
<accession>A0ABS1T956</accession>
<keyword evidence="2 5" id="KW-0812">Transmembrane</keyword>
<feature type="transmembrane region" description="Helical" evidence="5">
    <location>
        <begin position="303"/>
        <end position="322"/>
    </location>
</feature>
<evidence type="ECO:0000259" key="6">
    <source>
        <dbReference type="PROSITE" id="PS50928"/>
    </source>
</evidence>
<keyword evidence="8" id="KW-1185">Reference proteome</keyword>
<feature type="transmembrane region" description="Helical" evidence="5">
    <location>
        <begin position="144"/>
        <end position="167"/>
    </location>
</feature>